<dbReference type="Proteomes" id="UP000805649">
    <property type="component" value="Unassembled WGS sequence"/>
</dbReference>
<sequence>MAHQDASSNSIQTQDAGFPDPAEYINDPRFHQTFTLPTSPSRSQEFKVTYSDYGYRNPDHPERERVLLLCGPLLGSRYLHIAKDTLAKKYCVRIVDVDRPGFGGTTAVPSPGDRVQAWLELVPALLSHLGIRHGVSLAAHSGGAVYALNFLLYLGHLLSPARPYVALCAPWIHPSHSGASLMTLASGLPEGMVGAFDKVAGFFNRNLAPVTGFSGAASDAISGLIPSLQGKSLYIAPGVDAKLAEFEEKLWGPLIAKVYSENTQGLGQDAVLLLKRQGHDDFWGEWRDYDKYVPLLAEKERSLRSGGVKLRVDVFFSESDSMIGTGNGPKWFDHCWREEQRGGGIDYTSCVIPKAEHDTIVSLRFGILERIFREIAGENEVGSEAATPSVSAEQPTHLRGVVA</sequence>
<evidence type="ECO:0000313" key="1">
    <source>
        <dbReference type="EMBL" id="KAL0942275.1"/>
    </source>
</evidence>
<protein>
    <submittedName>
        <fullName evidence="1">Interferon-induced gtp-binding protein mx2</fullName>
    </submittedName>
</protein>
<name>A0ACC3ZDT5_COLTU</name>
<accession>A0ACC3ZDT5</accession>
<comment type="caution">
    <text evidence="1">The sequence shown here is derived from an EMBL/GenBank/DDBJ whole genome shotgun (WGS) entry which is preliminary data.</text>
</comment>
<dbReference type="EMBL" id="VUJX02000001">
    <property type="protein sequence ID" value="KAL0942275.1"/>
    <property type="molecule type" value="Genomic_DNA"/>
</dbReference>
<gene>
    <name evidence="1" type="ORF">CTRU02_200161</name>
</gene>
<reference evidence="1 2" key="1">
    <citation type="journal article" date="2020" name="Phytopathology">
        <title>Genome Sequence Resources of Colletotrichum truncatum, C. plurivorum, C. musicola, and C. sojae: Four Species Pathogenic to Soybean (Glycine max).</title>
        <authorList>
            <person name="Rogerio F."/>
            <person name="Boufleur T.R."/>
            <person name="Ciampi-Guillardi M."/>
            <person name="Sukno S.A."/>
            <person name="Thon M.R."/>
            <person name="Massola Junior N.S."/>
            <person name="Baroncelli R."/>
        </authorList>
    </citation>
    <scope>NUCLEOTIDE SEQUENCE [LARGE SCALE GENOMIC DNA]</scope>
    <source>
        <strain evidence="1 2">CMES1059</strain>
    </source>
</reference>
<keyword evidence="2" id="KW-1185">Reference proteome</keyword>
<organism evidence="1 2">
    <name type="scientific">Colletotrichum truncatum</name>
    <name type="common">Anthracnose fungus</name>
    <name type="synonym">Colletotrichum capsici</name>
    <dbReference type="NCBI Taxonomy" id="5467"/>
    <lineage>
        <taxon>Eukaryota</taxon>
        <taxon>Fungi</taxon>
        <taxon>Dikarya</taxon>
        <taxon>Ascomycota</taxon>
        <taxon>Pezizomycotina</taxon>
        <taxon>Sordariomycetes</taxon>
        <taxon>Hypocreomycetidae</taxon>
        <taxon>Glomerellales</taxon>
        <taxon>Glomerellaceae</taxon>
        <taxon>Colletotrichum</taxon>
        <taxon>Colletotrichum truncatum species complex</taxon>
    </lineage>
</organism>
<proteinExistence type="predicted"/>
<evidence type="ECO:0000313" key="2">
    <source>
        <dbReference type="Proteomes" id="UP000805649"/>
    </source>
</evidence>